<dbReference type="KEGG" id="nneo:PQG83_10950"/>
<proteinExistence type="predicted"/>
<protein>
    <submittedName>
        <fullName evidence="1">Uncharacterized protein</fullName>
    </submittedName>
</protein>
<keyword evidence="2" id="KW-1185">Reference proteome</keyword>
<dbReference type="AlphaFoldDB" id="A0AA96GHB5"/>
<dbReference type="Gene3D" id="3.40.50.150">
    <property type="entry name" value="Vaccinia Virus protein VP39"/>
    <property type="match status" value="1"/>
</dbReference>
<organism evidence="1 2">
    <name type="scientific">Candidatus Nitrospira neomarina</name>
    <dbReference type="NCBI Taxonomy" id="3020899"/>
    <lineage>
        <taxon>Bacteria</taxon>
        <taxon>Pseudomonadati</taxon>
        <taxon>Nitrospirota</taxon>
        <taxon>Nitrospiria</taxon>
        <taxon>Nitrospirales</taxon>
        <taxon>Nitrospiraceae</taxon>
        <taxon>Nitrospira</taxon>
    </lineage>
</organism>
<accession>A0AA96GHB5</accession>
<dbReference type="Proteomes" id="UP001302494">
    <property type="component" value="Chromosome"/>
</dbReference>
<gene>
    <name evidence="1" type="ORF">PQG83_10950</name>
</gene>
<dbReference type="RefSeq" id="WP_312740808.1">
    <property type="nucleotide sequence ID" value="NZ_CP116968.1"/>
</dbReference>
<sequence>MKKFWKLSPILKGSLTWVPQLNDIRIRRASTGGSTSARYCYSVWLRHLVSLSQLGFNVRDSCIGELGPGDSIGTGLAGLLSGANQYVGLDIFPFSKKADLNKIFDDLVELYSARESIPDQDEFPGVFPPLSSYRFPDQLIDWTSFNEKVEGVRSELKKDELGGQYVMYRAPWMSSGVIRESSLNLIISQAVFEHIDPLRETYKAMFSWLKPGGYASNVIDFGSHGLAPFWNGHFAYSDWEWKLVTGKREFLLNREPLSVHLAYAKEAGFEVVHVQRYYDKTGLEIDDLAPRFQNLSAEDSKTRSALVVLHKAF</sequence>
<evidence type="ECO:0000313" key="2">
    <source>
        <dbReference type="Proteomes" id="UP001302494"/>
    </source>
</evidence>
<evidence type="ECO:0000313" key="1">
    <source>
        <dbReference type="EMBL" id="WNM60280.1"/>
    </source>
</evidence>
<dbReference type="InterPro" id="IPR029063">
    <property type="entry name" value="SAM-dependent_MTases_sf"/>
</dbReference>
<reference evidence="1 2" key="1">
    <citation type="submission" date="2023-01" db="EMBL/GenBank/DDBJ databases">
        <title>Cultivation and genomic characterization of new, ubiquitous marine nitrite-oxidizing bacteria from the Nitrospirales.</title>
        <authorList>
            <person name="Mueller A.J."/>
            <person name="Daebeler A."/>
            <person name="Herbold C.W."/>
            <person name="Kirkegaard R.H."/>
            <person name="Daims H."/>
        </authorList>
    </citation>
    <scope>NUCLEOTIDE SEQUENCE [LARGE SCALE GENOMIC DNA]</scope>
    <source>
        <strain evidence="1 2">DK</strain>
    </source>
</reference>
<name>A0AA96GHB5_9BACT</name>
<dbReference type="SUPFAM" id="SSF53335">
    <property type="entry name" value="S-adenosyl-L-methionine-dependent methyltransferases"/>
    <property type="match status" value="1"/>
</dbReference>
<dbReference type="EMBL" id="CP116968">
    <property type="protein sequence ID" value="WNM60280.1"/>
    <property type="molecule type" value="Genomic_DNA"/>
</dbReference>